<evidence type="ECO:0000313" key="1">
    <source>
        <dbReference type="EMBL" id="RXH87402.1"/>
    </source>
</evidence>
<proteinExistence type="predicted"/>
<dbReference type="AlphaFoldDB" id="A0A498J0B9"/>
<dbReference type="PANTHER" id="PTHR35497">
    <property type="entry name" value="ACYL-UDP-N-ACETYLGLUCOSAMINE O-ACYLTRANSFERASE"/>
    <property type="match status" value="1"/>
</dbReference>
<dbReference type="PANTHER" id="PTHR35497:SF1">
    <property type="entry name" value="ACYL-UDP-N-ACETYLGLUCOSAMINE O-ACYLTRANSFERASE"/>
    <property type="match status" value="1"/>
</dbReference>
<accession>A0A498J0B9</accession>
<sequence>MGNFGADGHECNENSDGANSTVVITHILFRDKITNIEVKQVGYGQIAARFLEKDEVPNFISRIWCEWLGKMIASNGLLKVPDKKDPTINQCFKFPIPESKWFKAHKAHKTPFQIKSYFFLSLMKPKHPNVIETALPRHDDPLLVISMRSEGIARSLLVIWHLVNHVALPFDASGLRNTD</sequence>
<reference evidence="1 2" key="1">
    <citation type="submission" date="2018-10" db="EMBL/GenBank/DDBJ databases">
        <title>A high-quality apple genome assembly.</title>
        <authorList>
            <person name="Hu J."/>
        </authorList>
    </citation>
    <scope>NUCLEOTIDE SEQUENCE [LARGE SCALE GENOMIC DNA]</scope>
    <source>
        <strain evidence="2">cv. HFTH1</strain>
        <tissue evidence="1">Young leaf</tissue>
    </source>
</reference>
<protein>
    <submittedName>
        <fullName evidence="1">Uncharacterized protein</fullName>
    </submittedName>
</protein>
<dbReference type="Proteomes" id="UP000290289">
    <property type="component" value="Chromosome 10"/>
</dbReference>
<comment type="caution">
    <text evidence="1">The sequence shown here is derived from an EMBL/GenBank/DDBJ whole genome shotgun (WGS) entry which is preliminary data.</text>
</comment>
<keyword evidence="2" id="KW-1185">Reference proteome</keyword>
<organism evidence="1 2">
    <name type="scientific">Malus domestica</name>
    <name type="common">Apple</name>
    <name type="synonym">Pyrus malus</name>
    <dbReference type="NCBI Taxonomy" id="3750"/>
    <lineage>
        <taxon>Eukaryota</taxon>
        <taxon>Viridiplantae</taxon>
        <taxon>Streptophyta</taxon>
        <taxon>Embryophyta</taxon>
        <taxon>Tracheophyta</taxon>
        <taxon>Spermatophyta</taxon>
        <taxon>Magnoliopsida</taxon>
        <taxon>eudicotyledons</taxon>
        <taxon>Gunneridae</taxon>
        <taxon>Pentapetalae</taxon>
        <taxon>rosids</taxon>
        <taxon>fabids</taxon>
        <taxon>Rosales</taxon>
        <taxon>Rosaceae</taxon>
        <taxon>Amygdaloideae</taxon>
        <taxon>Maleae</taxon>
        <taxon>Malus</taxon>
    </lineage>
</organism>
<evidence type="ECO:0000313" key="2">
    <source>
        <dbReference type="Proteomes" id="UP000290289"/>
    </source>
</evidence>
<gene>
    <name evidence="1" type="ORF">DVH24_034302</name>
</gene>
<dbReference type="EMBL" id="RDQH01000336">
    <property type="protein sequence ID" value="RXH87402.1"/>
    <property type="molecule type" value="Genomic_DNA"/>
</dbReference>
<name>A0A498J0B9_MALDO</name>